<name>C8XDA3_NAKMY</name>
<protein>
    <submittedName>
        <fullName evidence="5">Transposase IS204/IS1001/IS1096/IS1165 family protein</fullName>
    </submittedName>
</protein>
<dbReference type="InParanoid" id="C8XDA3"/>
<dbReference type="OrthoDB" id="3238779at2"/>
<dbReference type="InterPro" id="IPR047951">
    <property type="entry name" value="Transpos_ISL3"/>
</dbReference>
<dbReference type="EMBL" id="CP001737">
    <property type="protein sequence ID" value="ACV81593.1"/>
    <property type="molecule type" value="Genomic_DNA"/>
</dbReference>
<feature type="domain" description="Transposase IS204/IS1001/IS1096/IS1165 zinc-finger" evidence="3">
    <location>
        <begin position="41"/>
        <end position="86"/>
    </location>
</feature>
<evidence type="ECO:0000259" key="2">
    <source>
        <dbReference type="Pfam" id="PF13542"/>
    </source>
</evidence>
<gene>
    <name evidence="4" type="ordered locus">Namu_1436</name>
    <name evidence="5" type="ordered locus">Namu_5327</name>
</gene>
<dbReference type="EMBL" id="CP001737">
    <property type="protein sequence ID" value="ACV77837.1"/>
    <property type="molecule type" value="Genomic_DNA"/>
</dbReference>
<evidence type="ECO:0000313" key="4">
    <source>
        <dbReference type="EMBL" id="ACV77837.1"/>
    </source>
</evidence>
<evidence type="ECO:0000313" key="5">
    <source>
        <dbReference type="EMBL" id="ACV81593.1"/>
    </source>
</evidence>
<organism evidence="5 6">
    <name type="scientific">Nakamurella multipartita (strain ATCC 700099 / DSM 44233 / CIP 104796 / JCM 9543 / NBRC 105858 / Y-104)</name>
    <name type="common">Microsphaera multipartita</name>
    <dbReference type="NCBI Taxonomy" id="479431"/>
    <lineage>
        <taxon>Bacteria</taxon>
        <taxon>Bacillati</taxon>
        <taxon>Actinomycetota</taxon>
        <taxon>Actinomycetes</taxon>
        <taxon>Nakamurellales</taxon>
        <taxon>Nakamurellaceae</taxon>
        <taxon>Nakamurella</taxon>
    </lineage>
</organism>
<proteinExistence type="predicted"/>
<dbReference type="Pfam" id="PF01610">
    <property type="entry name" value="DDE_Tnp_ISL3"/>
    <property type="match status" value="1"/>
</dbReference>
<evidence type="ECO:0000259" key="1">
    <source>
        <dbReference type="Pfam" id="PF01610"/>
    </source>
</evidence>
<dbReference type="InterPro" id="IPR032877">
    <property type="entry name" value="Transposase_HTH"/>
</dbReference>
<dbReference type="KEGG" id="nml:Namu_5327"/>
<feature type="domain" description="Transposase IS204/IS1001/IS1096/IS1165 DDE" evidence="1">
    <location>
        <begin position="157"/>
        <end position="416"/>
    </location>
</feature>
<dbReference type="Pfam" id="PF13542">
    <property type="entry name" value="HTH_Tnp_ISL3"/>
    <property type="match status" value="1"/>
</dbReference>
<dbReference type="NCBIfam" id="NF033550">
    <property type="entry name" value="transpos_ISL3"/>
    <property type="match status" value="1"/>
</dbReference>
<evidence type="ECO:0000313" key="6">
    <source>
        <dbReference type="Proteomes" id="UP000002218"/>
    </source>
</evidence>
<evidence type="ECO:0000259" key="3">
    <source>
        <dbReference type="Pfam" id="PF14690"/>
    </source>
</evidence>
<dbReference type="HOGENOM" id="CLU_041900_0_1_11"/>
<keyword evidence="6" id="KW-1185">Reference proteome</keyword>
<dbReference type="Proteomes" id="UP000002218">
    <property type="component" value="Chromosome"/>
</dbReference>
<feature type="domain" description="Transposase IS204/IS1001/IS1096/IS1165 helix-turn-helix" evidence="2">
    <location>
        <begin position="92"/>
        <end position="141"/>
    </location>
</feature>
<accession>C8XDA3</accession>
<reference evidence="5 6" key="2">
    <citation type="journal article" date="2010" name="Stand. Genomic Sci.">
        <title>Complete genome sequence of Nakamurella multipartita type strain (Y-104).</title>
        <authorList>
            <person name="Tice H."/>
            <person name="Mayilraj S."/>
            <person name="Sims D."/>
            <person name="Lapidus A."/>
            <person name="Nolan M."/>
            <person name="Lucas S."/>
            <person name="Glavina Del Rio T."/>
            <person name="Copeland A."/>
            <person name="Cheng J.F."/>
            <person name="Meincke L."/>
            <person name="Bruce D."/>
            <person name="Goodwin L."/>
            <person name="Pitluck S."/>
            <person name="Ivanova N."/>
            <person name="Mavromatis K."/>
            <person name="Ovchinnikova G."/>
            <person name="Pati A."/>
            <person name="Chen A."/>
            <person name="Palaniappan K."/>
            <person name="Land M."/>
            <person name="Hauser L."/>
            <person name="Chang Y.J."/>
            <person name="Jeffries C.D."/>
            <person name="Detter J.C."/>
            <person name="Brettin T."/>
            <person name="Rohde M."/>
            <person name="Goker M."/>
            <person name="Bristow J."/>
            <person name="Eisen J.A."/>
            <person name="Markowitz V."/>
            <person name="Hugenholtz P."/>
            <person name="Kyrpides N.C."/>
            <person name="Klenk H.P."/>
            <person name="Chen F."/>
        </authorList>
    </citation>
    <scope>NUCLEOTIDE SEQUENCE [LARGE SCALE GENOMIC DNA]</scope>
    <source>
        <strain evidence="6">ATCC 700099 / DSM 44233 / CIP 104796 / JCM 9543 / NBRC 105858 / Y-104</strain>
        <strain evidence="5">DSM 44233</strain>
    </source>
</reference>
<dbReference type="AlphaFoldDB" id="C8XDA3"/>
<dbReference type="eggNOG" id="COG3464">
    <property type="taxonomic scope" value="Bacteria"/>
</dbReference>
<reference evidence="6" key="1">
    <citation type="submission" date="2009-09" db="EMBL/GenBank/DDBJ databases">
        <title>The complete genome of Nakamurella multipartita DSM 44233.</title>
        <authorList>
            <consortium name="US DOE Joint Genome Institute (JGI-PGF)"/>
            <person name="Lucas S."/>
            <person name="Copeland A."/>
            <person name="Lapidus A."/>
            <person name="Glavina del Rio T."/>
            <person name="Dalin E."/>
            <person name="Tice H."/>
            <person name="Bruce D."/>
            <person name="Goodwin L."/>
            <person name="Pitluck S."/>
            <person name="Kyrpides N."/>
            <person name="Mavromatis K."/>
            <person name="Ivanova N."/>
            <person name="Ovchinnikova G."/>
            <person name="Sims D."/>
            <person name="Meincke L."/>
            <person name="Brettin T."/>
            <person name="Detter J.C."/>
            <person name="Han C."/>
            <person name="Larimer F."/>
            <person name="Land M."/>
            <person name="Hauser L."/>
            <person name="Markowitz V."/>
            <person name="Cheng J.-F."/>
            <person name="Hugenholtz P."/>
            <person name="Woyke T."/>
            <person name="Wu D."/>
            <person name="Klenk H.-P."/>
            <person name="Eisen J.A."/>
        </authorList>
    </citation>
    <scope>NUCLEOTIDE SEQUENCE [LARGE SCALE GENOMIC DNA]</scope>
    <source>
        <strain evidence="6">ATCC 700099 / DSM 44233 / CIP 104796 / JCM 9543 / NBRC 105858 / Y-104</strain>
    </source>
</reference>
<sequence length="433" mass="47999">MRGNRVWHRALGLMGAIVEDVDVDDPDLIVVRVRPVKRWAGRCGRCRRRSPWYDRGAGRRQWRTVDVGLSRAVVEAEAPRVSCREHGVVVAHVPWARHGAGHTLVFDRTVAWLATQTSKTATTQLLRISWRTVGAIVSRYWADHERLQDRLRGVRRLGIDEISYKRGHRFLTVVVDHDTGHLLWAAPGRDSATLHQFFDLLGPDRCALLTHVSADGATYISTVVKQRCPNAVRCADPFHVVGWATDALDKLRRIVISTARRQARRAAVDRIAGGSSPVVTAGQAGADLVKGMAGARSALLRNSEDLTENQQVKLAWIALTDPDLHRAYLLKEGLRLIFKLPVEQAATALENWITWARTAGIGLFSSLAKRITRHRASILAAIEHHMSNGRVESVNAKIRLITRVAFGFASPHALIALAMLRLGGHRPALPGRG</sequence>
<dbReference type="InterPro" id="IPR002560">
    <property type="entry name" value="Transposase_DDE"/>
</dbReference>
<dbReference type="InterPro" id="IPR029261">
    <property type="entry name" value="Transposase_Znf"/>
</dbReference>
<dbReference type="PANTHER" id="PTHR33498:SF1">
    <property type="entry name" value="TRANSPOSASE FOR INSERTION SEQUENCE ELEMENT IS1557"/>
    <property type="match status" value="1"/>
</dbReference>
<dbReference type="Pfam" id="PF14690">
    <property type="entry name" value="Zn_ribbon_ISL3"/>
    <property type="match status" value="1"/>
</dbReference>
<dbReference type="KEGG" id="nml:Namu_1436"/>
<dbReference type="PANTHER" id="PTHR33498">
    <property type="entry name" value="TRANSPOSASE FOR INSERTION SEQUENCE ELEMENT IS1557"/>
    <property type="match status" value="1"/>
</dbReference>
<dbReference type="RefSeq" id="WP_015746744.1">
    <property type="nucleotide sequence ID" value="NC_013235.1"/>
</dbReference>